<dbReference type="Proteomes" id="UP000282613">
    <property type="component" value="Unassembled WGS sequence"/>
</dbReference>
<dbReference type="GO" id="GO:0006338">
    <property type="term" value="P:chromatin remodeling"/>
    <property type="evidence" value="ECO:0007669"/>
    <property type="project" value="UniProtKB-ARBA"/>
</dbReference>
<feature type="region of interest" description="Disordered" evidence="14">
    <location>
        <begin position="451"/>
        <end position="531"/>
    </location>
</feature>
<evidence type="ECO:0000256" key="1">
    <source>
        <dbReference type="ARBA" id="ARBA00004123"/>
    </source>
</evidence>
<dbReference type="STRING" id="60517.A0A0R3VT67"/>
<feature type="region of interest" description="Disordered" evidence="14">
    <location>
        <begin position="1742"/>
        <end position="1766"/>
    </location>
</feature>
<evidence type="ECO:0000256" key="14">
    <source>
        <dbReference type="SAM" id="MobiDB-lite"/>
    </source>
</evidence>
<evidence type="ECO:0000256" key="3">
    <source>
        <dbReference type="ARBA" id="ARBA00022553"/>
    </source>
</evidence>
<dbReference type="GO" id="GO:0000812">
    <property type="term" value="C:Swr1 complex"/>
    <property type="evidence" value="ECO:0007669"/>
    <property type="project" value="TreeGrafter"/>
</dbReference>
<dbReference type="EMBL" id="UYRS01000051">
    <property type="protein sequence ID" value="VDK20868.1"/>
    <property type="molecule type" value="Genomic_DNA"/>
</dbReference>
<feature type="compositionally biased region" description="Basic and acidic residues" evidence="14">
    <location>
        <begin position="1742"/>
        <end position="1751"/>
    </location>
</feature>
<feature type="region of interest" description="Disordered" evidence="14">
    <location>
        <begin position="1936"/>
        <end position="2007"/>
    </location>
</feature>
<feature type="compositionally biased region" description="Basic and acidic residues" evidence="14">
    <location>
        <begin position="1643"/>
        <end position="1661"/>
    </location>
</feature>
<proteinExistence type="inferred from homology"/>
<feature type="region of interest" description="Disordered" evidence="14">
    <location>
        <begin position="1643"/>
        <end position="1679"/>
    </location>
</feature>
<dbReference type="Gene3D" id="3.40.50.10810">
    <property type="entry name" value="Tandem AAA-ATPase domain"/>
    <property type="match status" value="1"/>
</dbReference>
<dbReference type="Pfam" id="PF00176">
    <property type="entry name" value="SNF2-rel_dom"/>
    <property type="match status" value="1"/>
</dbReference>
<keyword evidence="13" id="KW-0175">Coiled coil</keyword>
<feature type="region of interest" description="Disordered" evidence="14">
    <location>
        <begin position="554"/>
        <end position="627"/>
    </location>
</feature>
<evidence type="ECO:0000256" key="7">
    <source>
        <dbReference type="ARBA" id="ARBA00022840"/>
    </source>
</evidence>
<evidence type="ECO:0000256" key="11">
    <source>
        <dbReference type="ARBA" id="ARBA00023163"/>
    </source>
</evidence>
<keyword evidence="12" id="KW-0539">Nucleus</keyword>
<dbReference type="OrthoDB" id="448448at2759"/>
<dbReference type="GO" id="GO:0016887">
    <property type="term" value="F:ATP hydrolysis activity"/>
    <property type="evidence" value="ECO:0007669"/>
    <property type="project" value="TreeGrafter"/>
</dbReference>
<accession>A0A0R3VT67</accession>
<evidence type="ECO:0000256" key="5">
    <source>
        <dbReference type="ARBA" id="ARBA00022801"/>
    </source>
</evidence>
<feature type="compositionally biased region" description="Low complexity" evidence="14">
    <location>
        <begin position="505"/>
        <end position="518"/>
    </location>
</feature>
<feature type="region of interest" description="Disordered" evidence="14">
    <location>
        <begin position="2151"/>
        <end position="2182"/>
    </location>
</feature>
<feature type="coiled-coil region" evidence="13">
    <location>
        <begin position="234"/>
        <end position="261"/>
    </location>
</feature>
<dbReference type="Pfam" id="PF00271">
    <property type="entry name" value="Helicase_C"/>
    <property type="match status" value="1"/>
</dbReference>
<dbReference type="GO" id="GO:0003677">
    <property type="term" value="F:DNA binding"/>
    <property type="evidence" value="ECO:0007669"/>
    <property type="project" value="UniProtKB-KW"/>
</dbReference>
<dbReference type="GO" id="GO:0042393">
    <property type="term" value="F:histone binding"/>
    <property type="evidence" value="ECO:0007669"/>
    <property type="project" value="TreeGrafter"/>
</dbReference>
<feature type="compositionally biased region" description="Acidic residues" evidence="14">
    <location>
        <begin position="2036"/>
        <end position="2046"/>
    </location>
</feature>
<dbReference type="SMART" id="SM00487">
    <property type="entry name" value="DEXDc"/>
    <property type="match status" value="1"/>
</dbReference>
<sequence length="2487" mass="280385">MGKWLNEMSANVQPAPPSEVGQTSGRSPLTLEDSRGKVVAFLKKRLNRVKLHYHEFLAELTYLQGGGLLTEFESWRHDRPQDLMHALFSGHLDADDLNGISAFMSGHLPMHELFPVHVDNSQADDMDDDSDEDFERIVDESAIPFLVRKEVETLKRVLEFKRLGLWSRDATSLSNDDKQRSSDPKPSLSSLAPPPELTRPKDHLDYMFAEMRWLAEDFKKERHWKKVTAKKLAYAALKVYKEKAERSLKAEREEAARIRKQCALIARMVRDWWRQMDKVSRLLSKGKRLHTCVLRPISLPVQIVQTKQKARLTARHQQAMSTHLGHVIETTERYTMWLTEGIIGVKQTTATDQEASDKETGRDERAKEAESPKESDAEFVADEEESTDDEETIAKEEEMARRDAGSREAESTEVATLCAEAEVSINDLLPPGYLEHLQQLNEAEGMVLKRGADEISSEEEPIPPRKKPHLDRRFNTAAESSTDDEVVAEKKTQRGHKREYENNCDVSSDGGDDGPSPGESKEVSQLEAEADMSIEELLARYGLRPDQLTHWREKRNTLGSSTSSAEDTRSVTDSGSSSGTSGSESSSETSSAFGKGGYDEEGVEEPGLKELLSDDEKENLEKNDSCMPDRDRETIVDFLSILSIYQNPELKAIADAAMSAQPHGNTLASVAEPVKTPFLLAGSLREYQVVGLSWLVAIYQKRLNGILADEMGLGKTIQTIALLAYLACELGIWGPHLIVVPNSVILNWEVEFKKWCPGFKILTYFGSAKERKAKRKVCSSSYSYPPFTTKNEFTRIPRHGWTKTNAFHVCITSYRLAIQDSSAFKRKKWKYLILDEAQNIKNFKSQRWQTLLTFNSQRRLLLTGTPLQNSLMELWSLMHFLMPNIFQSHREFQEWFASPLTGMIEGNSEYNEQLVMRLHKVLRPFLLRRLKEDVERQMPRKYEHVILCRLSKRQRYLYDDFMSLSTFVLYTWSAHCRTKDTLASGQFLSVMNILMQLRKVCNHPNLFEPRPITSPFRVADGEVLLEVPRLVAQASQPLLVAFHSGTSSAWTQAQSLDWLDRAGAAARLLGQTASLAEMARDLPAFVARRVHQLQAKPGLISVVENSDPVDFVSRQREFFSDLKKRKGLEMDDSSSGRWRQPPVFLSRSVVLEANEEIAKSVDGYHPSGIKSPYPILPRPILKGASYILAHCRPNPWDAGIPKSVLRSRHIERQHRLSLISRVNERRCANPYGTPTFEATSMPTPDLVYFLTSAVIRRPVKRPARFATGAWVACQSALRTWPDKRACDDFDGPPTYLRHPTFVVSGLGTPGLQVPELERLQAFYGPEAAFPVRMVSPQALRQMLFSPIDCLEYFSSYFEKFLITTPSAISTGVRLRTSCASVHRIEMQQEKVFEDILQPFLEAARVFKHCTVYKKHPTMSKTHCACDSLTFRSWLMPDHLHRVCNSHLFQFPDPRLIQYDCGKLQRLDLLLRELYADEHRVLIFTQMARMLDILEQFLAYHGYRYLRLDGTTKVEQRQILMERFNMDSRIFVFILSTRSGGLGVNLTGADTVIFYDSDWNPTMDAQAQDRCHRIGQTRDVHIYRLISERTVEENILRKANQKRLLSDVAIEGGKFTTAFFKQSIITDLFAEPSGLMDLLQDKEEREAAKSKKTADVEKEAMEKSGAQSPPSPPLLTTRSGRQIRWKGATSILLNAKQQSSTAAAASNQTAITDSQWVAALDACEDDENDRAAAKRALDEAKADLEEFDESKPIEGAASGDGDAKMSGTDDVALSIEGSTSDPLARFAKKRQQEANAADSNGVVGSDALAPEATVERELAEFESLLRPIERFGVNHLESFQDDTLNLELEQFERNLLTVSIKYLFPILFALSSTAQIEESKKEWKLNTLKALHEADEERAELEEDEILYCDPDYDPEAARLAELGELERAEEMEEMLGRGVRGRRGRGSGRFRGRGPRIRGGAASIGRGVSRRADNERSTAQSRDSDASSSTTQFRLRQPSPDNEESSVDRAAWFHARYRENAGGRRRLAIPDYVDWDEEEDEDEPEATDIWSPSPVSSRRDFAIASAFTAAPPLKRGRGRGRGRGAGNGSTFSMRGRRRLPDYWRREGSEVTCTKRRRHFSSSLYADDMEDSASTSVRSDSMISVENYSVRARQRGRPPPAVFHPTGRLDLESPRPSARMTPSIIRSSNPRQYYRQYDAAYTLADTNLPYSSPFSGSIGVPSRGFYQRPVSPSGMLQHNSKVLNSLIQTAVEPRGETSVFKQPPLPAHEEEVSSRYQPTQYHPRVRCHTPRHRLTLNPQPRPQSFFRPAVGIPMRSANIAPPRQYHPPSVSSAQVVQEEPTVSIQTLSNGVHSVQPLRQVLSGPSSRPVFVITRQLKTPSGEVYQQRITQPLQPPTKYVQVVRRVSQVSGAVQSQAAMPSAPRPVIRLSPPLTRVTTAPTSTNVTTTLTTSTTVNTATTAIPPGRKIIRVVRSTAPNAIRILPPRIPP</sequence>
<evidence type="ECO:0000313" key="20">
    <source>
        <dbReference type="WBParaSite" id="TASK_0000041201-mRNA-1"/>
    </source>
</evidence>
<keyword evidence="4" id="KW-0547">Nucleotide-binding</keyword>
<dbReference type="InterPro" id="IPR050520">
    <property type="entry name" value="INO80/SWR1_helicase"/>
</dbReference>
<evidence type="ECO:0000256" key="2">
    <source>
        <dbReference type="ARBA" id="ARBA00009220"/>
    </source>
</evidence>
<keyword evidence="3" id="KW-0597">Phosphoprotein</keyword>
<dbReference type="GO" id="GO:0004386">
    <property type="term" value="F:helicase activity"/>
    <property type="evidence" value="ECO:0007669"/>
    <property type="project" value="UniProtKB-KW"/>
</dbReference>
<evidence type="ECO:0000256" key="13">
    <source>
        <dbReference type="SAM" id="Coils"/>
    </source>
</evidence>
<dbReference type="Gene3D" id="3.40.50.300">
    <property type="entry name" value="P-loop containing nucleotide triphosphate hydrolases"/>
    <property type="match status" value="1"/>
</dbReference>
<dbReference type="CDD" id="cd18793">
    <property type="entry name" value="SF2_C_SNF"/>
    <property type="match status" value="1"/>
</dbReference>
<name>A0A0R3VT67_TAEAS</name>
<dbReference type="GO" id="GO:0010468">
    <property type="term" value="P:regulation of gene expression"/>
    <property type="evidence" value="ECO:0007669"/>
    <property type="project" value="UniProtKB-ARBA"/>
</dbReference>
<dbReference type="InterPro" id="IPR049730">
    <property type="entry name" value="SNF2/RAD54-like_C"/>
</dbReference>
<dbReference type="PROSITE" id="PS51192">
    <property type="entry name" value="HELICASE_ATP_BIND_1"/>
    <property type="match status" value="1"/>
</dbReference>
<evidence type="ECO:0000313" key="18">
    <source>
        <dbReference type="EMBL" id="VDK20868.1"/>
    </source>
</evidence>
<gene>
    <name evidence="18" type="ORF">TASK_LOCUS413</name>
</gene>
<feature type="domain" description="Helicase C-terminal" evidence="16">
    <location>
        <begin position="1465"/>
        <end position="1615"/>
    </location>
</feature>
<dbReference type="InterPro" id="IPR000330">
    <property type="entry name" value="SNF2_N"/>
</dbReference>
<feature type="compositionally biased region" description="Low complexity" evidence="14">
    <location>
        <begin position="574"/>
        <end position="591"/>
    </location>
</feature>
<dbReference type="PANTHER" id="PTHR45685:SF1">
    <property type="entry name" value="HELICASE SRCAP"/>
    <property type="match status" value="1"/>
</dbReference>
<dbReference type="FunFam" id="3.40.50.10810:FF:000005">
    <property type="entry name" value="Photoperiod-independent early flowering 1"/>
    <property type="match status" value="1"/>
</dbReference>
<feature type="region of interest" description="Disordered" evidence="14">
    <location>
        <begin position="348"/>
        <end position="413"/>
    </location>
</feature>
<keyword evidence="10" id="KW-0238">DNA-binding</keyword>
<dbReference type="Pfam" id="PF07529">
    <property type="entry name" value="HSA"/>
    <property type="match status" value="1"/>
</dbReference>
<feature type="compositionally biased region" description="Basic residues" evidence="14">
    <location>
        <begin position="1939"/>
        <end position="1956"/>
    </location>
</feature>
<feature type="region of interest" description="Disordered" evidence="14">
    <location>
        <begin position="2036"/>
        <end position="2055"/>
    </location>
</feature>
<dbReference type="CDD" id="cd18003">
    <property type="entry name" value="DEXQc_SRCAP"/>
    <property type="match status" value="1"/>
</dbReference>
<feature type="compositionally biased region" description="Basic and acidic residues" evidence="14">
    <location>
        <begin position="355"/>
        <end position="376"/>
    </location>
</feature>
<dbReference type="SMART" id="SM00490">
    <property type="entry name" value="HELICc"/>
    <property type="match status" value="1"/>
</dbReference>
<feature type="region of interest" description="Disordered" evidence="14">
    <location>
        <begin position="2068"/>
        <end position="2094"/>
    </location>
</feature>
<feature type="compositionally biased region" description="Basic and acidic residues" evidence="14">
    <location>
        <begin position="606"/>
        <end position="627"/>
    </location>
</feature>
<comment type="similarity">
    <text evidence="2">Belongs to the SNF2/RAD54 helicase family. SWR1 subfamily.</text>
</comment>
<feature type="compositionally biased region" description="Acidic residues" evidence="14">
    <location>
        <begin position="377"/>
        <end position="391"/>
    </location>
</feature>
<dbReference type="GO" id="GO:0010557">
    <property type="term" value="P:positive regulation of macromolecule biosynthetic process"/>
    <property type="evidence" value="ECO:0007669"/>
    <property type="project" value="UniProtKB-ARBA"/>
</dbReference>
<dbReference type="GO" id="GO:0005524">
    <property type="term" value="F:ATP binding"/>
    <property type="evidence" value="ECO:0007669"/>
    <property type="project" value="UniProtKB-KW"/>
</dbReference>
<feature type="compositionally biased region" description="Low complexity" evidence="14">
    <location>
        <begin position="1958"/>
        <end position="1967"/>
    </location>
</feature>
<feature type="compositionally biased region" description="Basic and acidic residues" evidence="14">
    <location>
        <begin position="392"/>
        <end position="410"/>
    </location>
</feature>
<organism evidence="20">
    <name type="scientific">Taenia asiatica</name>
    <name type="common">Asian tapeworm</name>
    <dbReference type="NCBI Taxonomy" id="60517"/>
    <lineage>
        <taxon>Eukaryota</taxon>
        <taxon>Metazoa</taxon>
        <taxon>Spiralia</taxon>
        <taxon>Lophotrochozoa</taxon>
        <taxon>Platyhelminthes</taxon>
        <taxon>Cestoda</taxon>
        <taxon>Eucestoda</taxon>
        <taxon>Cyclophyllidea</taxon>
        <taxon>Taeniidae</taxon>
        <taxon>Taenia</taxon>
    </lineage>
</organism>
<evidence type="ECO:0000256" key="12">
    <source>
        <dbReference type="ARBA" id="ARBA00023242"/>
    </source>
</evidence>
<evidence type="ECO:0000313" key="19">
    <source>
        <dbReference type="Proteomes" id="UP000282613"/>
    </source>
</evidence>
<dbReference type="InterPro" id="IPR001650">
    <property type="entry name" value="Helicase_C-like"/>
</dbReference>
<dbReference type="InterPro" id="IPR038718">
    <property type="entry name" value="SNF2-like_sf"/>
</dbReference>
<dbReference type="SMART" id="SM00573">
    <property type="entry name" value="HSA"/>
    <property type="match status" value="1"/>
</dbReference>
<dbReference type="WBParaSite" id="TASK_0000041201-mRNA-1">
    <property type="protein sequence ID" value="TASK_0000041201-mRNA-1"/>
    <property type="gene ID" value="TASK_0000041201"/>
</dbReference>
<feature type="region of interest" description="Disordered" evidence="14">
    <location>
        <begin position="172"/>
        <end position="199"/>
    </location>
</feature>
<keyword evidence="11" id="KW-0804">Transcription</keyword>
<evidence type="ECO:0000259" key="16">
    <source>
        <dbReference type="PROSITE" id="PS51194"/>
    </source>
</evidence>
<dbReference type="InterPro" id="IPR014012">
    <property type="entry name" value="HSA_dom"/>
</dbReference>
<evidence type="ECO:0000256" key="8">
    <source>
        <dbReference type="ARBA" id="ARBA00022853"/>
    </source>
</evidence>
<keyword evidence="8" id="KW-0156">Chromatin regulator</keyword>
<keyword evidence="6" id="KW-0347">Helicase</keyword>
<dbReference type="InterPro" id="IPR014001">
    <property type="entry name" value="Helicase_ATP-bd"/>
</dbReference>
<evidence type="ECO:0000256" key="6">
    <source>
        <dbReference type="ARBA" id="ARBA00022806"/>
    </source>
</evidence>
<evidence type="ECO:0000259" key="15">
    <source>
        <dbReference type="PROSITE" id="PS51192"/>
    </source>
</evidence>
<dbReference type="GO" id="GO:0140096">
    <property type="term" value="F:catalytic activity, acting on a protein"/>
    <property type="evidence" value="ECO:0007669"/>
    <property type="project" value="UniProtKB-ARBA"/>
</dbReference>
<feature type="domain" description="HSA" evidence="17">
    <location>
        <begin position="191"/>
        <end position="263"/>
    </location>
</feature>
<dbReference type="PROSITE" id="PS51194">
    <property type="entry name" value="HELICASE_CTER"/>
    <property type="match status" value="1"/>
</dbReference>
<dbReference type="FunFam" id="3.40.50.300:FF:000529">
    <property type="entry name" value="helicase SRCAP isoform X1"/>
    <property type="match status" value="1"/>
</dbReference>
<evidence type="ECO:0000256" key="9">
    <source>
        <dbReference type="ARBA" id="ARBA00023015"/>
    </source>
</evidence>
<feature type="region of interest" description="Disordered" evidence="14">
    <location>
        <begin position="1"/>
        <end position="29"/>
    </location>
</feature>
<evidence type="ECO:0000256" key="10">
    <source>
        <dbReference type="ARBA" id="ARBA00023125"/>
    </source>
</evidence>
<dbReference type="SUPFAM" id="SSF52540">
    <property type="entry name" value="P-loop containing nucleoside triphosphate hydrolases"/>
    <property type="match status" value="2"/>
</dbReference>
<dbReference type="InterPro" id="IPR027417">
    <property type="entry name" value="P-loop_NTPase"/>
</dbReference>
<feature type="domain" description="Helicase ATP-binding" evidence="15">
    <location>
        <begin position="696"/>
        <end position="884"/>
    </location>
</feature>
<protein>
    <submittedName>
        <fullName evidence="20">Helicase domino</fullName>
    </submittedName>
</protein>
<dbReference type="PANTHER" id="PTHR45685">
    <property type="entry name" value="HELICASE SRCAP-RELATED"/>
    <property type="match status" value="1"/>
</dbReference>
<dbReference type="PROSITE" id="PS51204">
    <property type="entry name" value="HSA"/>
    <property type="match status" value="1"/>
</dbReference>
<feature type="compositionally biased region" description="Polar residues" evidence="14">
    <location>
        <begin position="1977"/>
        <end position="1994"/>
    </location>
</feature>
<keyword evidence="7" id="KW-0067">ATP-binding</keyword>
<reference evidence="18 19" key="2">
    <citation type="submission" date="2018-11" db="EMBL/GenBank/DDBJ databases">
        <authorList>
            <consortium name="Pathogen Informatics"/>
        </authorList>
    </citation>
    <scope>NUCLEOTIDE SEQUENCE [LARGE SCALE GENOMIC DNA]</scope>
</reference>
<evidence type="ECO:0000256" key="4">
    <source>
        <dbReference type="ARBA" id="ARBA00022741"/>
    </source>
</evidence>
<evidence type="ECO:0000259" key="17">
    <source>
        <dbReference type="PROSITE" id="PS51204"/>
    </source>
</evidence>
<keyword evidence="9" id="KW-0805">Transcription regulation</keyword>
<keyword evidence="5" id="KW-0378">Hydrolase</keyword>
<comment type="subcellular location">
    <subcellularLocation>
        <location evidence="1">Nucleus</location>
    </subcellularLocation>
</comment>
<reference evidence="20" key="1">
    <citation type="submission" date="2016-04" db="UniProtKB">
        <authorList>
            <consortium name="WormBaseParasite"/>
        </authorList>
    </citation>
    <scope>IDENTIFICATION</scope>
</reference>
<keyword evidence="19" id="KW-1185">Reference proteome</keyword>